<dbReference type="EMBL" id="GGEC01047621">
    <property type="protein sequence ID" value="MBX28105.1"/>
    <property type="molecule type" value="Transcribed_RNA"/>
</dbReference>
<organism evidence="1">
    <name type="scientific">Rhizophora mucronata</name>
    <name type="common">Asiatic mangrove</name>
    <dbReference type="NCBI Taxonomy" id="61149"/>
    <lineage>
        <taxon>Eukaryota</taxon>
        <taxon>Viridiplantae</taxon>
        <taxon>Streptophyta</taxon>
        <taxon>Embryophyta</taxon>
        <taxon>Tracheophyta</taxon>
        <taxon>Spermatophyta</taxon>
        <taxon>Magnoliopsida</taxon>
        <taxon>eudicotyledons</taxon>
        <taxon>Gunneridae</taxon>
        <taxon>Pentapetalae</taxon>
        <taxon>rosids</taxon>
        <taxon>fabids</taxon>
        <taxon>Malpighiales</taxon>
        <taxon>Rhizophoraceae</taxon>
        <taxon>Rhizophora</taxon>
    </lineage>
</organism>
<evidence type="ECO:0000313" key="1">
    <source>
        <dbReference type="EMBL" id="MBX28105.1"/>
    </source>
</evidence>
<accession>A0A2P2MCZ5</accession>
<name>A0A2P2MCZ5_RHIMU</name>
<proteinExistence type="predicted"/>
<protein>
    <submittedName>
        <fullName evidence="1">Uncharacterized protein</fullName>
    </submittedName>
</protein>
<dbReference type="AlphaFoldDB" id="A0A2P2MCZ5"/>
<reference evidence="1" key="1">
    <citation type="submission" date="2018-02" db="EMBL/GenBank/DDBJ databases">
        <title>Rhizophora mucronata_Transcriptome.</title>
        <authorList>
            <person name="Meera S.P."/>
            <person name="Sreeshan A."/>
            <person name="Augustine A."/>
        </authorList>
    </citation>
    <scope>NUCLEOTIDE SEQUENCE</scope>
    <source>
        <tissue evidence="1">Leaf</tissue>
    </source>
</reference>
<sequence length="49" mass="6149">MKKNNLLLIDKLANEYEEYYKLRFRYYCDCCILWAYANICFCIRCNHRN</sequence>